<dbReference type="EMBL" id="MJLZ01000050">
    <property type="protein sequence ID" value="RLM19435.1"/>
    <property type="molecule type" value="Genomic_DNA"/>
</dbReference>
<dbReference type="Pfam" id="PF03401">
    <property type="entry name" value="TctC"/>
    <property type="match status" value="1"/>
</dbReference>
<reference evidence="3 4" key="1">
    <citation type="submission" date="2016-09" db="EMBL/GenBank/DDBJ databases">
        <authorList>
            <person name="Doonan J."/>
            <person name="Pachebat J.A."/>
            <person name="Golyshin P.N."/>
            <person name="Denman S."/>
            <person name="Mcdonald J.E."/>
        </authorList>
    </citation>
    <scope>NUCLEOTIDE SEQUENCE [LARGE SCALE GENOMIC DNA]</scope>
    <source>
        <strain evidence="3 4">NCPPB 3934</strain>
    </source>
</reference>
<evidence type="ECO:0000256" key="2">
    <source>
        <dbReference type="SAM" id="SignalP"/>
    </source>
</evidence>
<comment type="similarity">
    <text evidence="1">Belongs to the UPF0065 (bug) family.</text>
</comment>
<dbReference type="Gene3D" id="3.40.190.10">
    <property type="entry name" value="Periplasmic binding protein-like II"/>
    <property type="match status" value="1"/>
</dbReference>
<feature type="chain" id="PRO_5019396475" evidence="2">
    <location>
        <begin position="29"/>
        <end position="331"/>
    </location>
</feature>
<dbReference type="PANTHER" id="PTHR42928:SF5">
    <property type="entry name" value="BLR1237 PROTEIN"/>
    <property type="match status" value="1"/>
</dbReference>
<dbReference type="SUPFAM" id="SSF53850">
    <property type="entry name" value="Periplasmic binding protein-like II"/>
    <property type="match status" value="1"/>
</dbReference>
<sequence>MYKDKTMKKYLLLLLASTFPLCASQALAEQTISYAKKNIEVVIPKNPGGGTDTSVRTLIEYAKDRLPKGVIFVPVNKPAGNGITGLIEVARAKPDGYKLVMTTVELAMFPYQNKSPVTYKDFTPLVTTIADPVAIVVKADSGYNTLEAFIDAAKQQPGKFKVGNSGMGAIYHLAAVNVEKNTGAKFNHIPYNEGTGPSIAALVGGHIDAVFTTPGSVKSQVDAGILSVLAVMDEKRFELFPDVPTVKEALNLDFNVKMRAWAVLATTAKVPPEVTDQLVKAFTDVINDPAYQDAVKKQGIMPVSIVGQNAYKMMQEDDEMYKQLIADTLKK</sequence>
<dbReference type="InterPro" id="IPR042100">
    <property type="entry name" value="Bug_dom1"/>
</dbReference>
<keyword evidence="4" id="KW-1185">Reference proteome</keyword>
<dbReference type="Gene3D" id="3.40.190.150">
    <property type="entry name" value="Bordetella uptake gene, domain 1"/>
    <property type="match status" value="1"/>
</dbReference>
<dbReference type="PIRSF" id="PIRSF017082">
    <property type="entry name" value="YflP"/>
    <property type="match status" value="1"/>
</dbReference>
<dbReference type="PANTHER" id="PTHR42928">
    <property type="entry name" value="TRICARBOXYLATE-BINDING PROTEIN"/>
    <property type="match status" value="1"/>
</dbReference>
<dbReference type="CDD" id="cd07012">
    <property type="entry name" value="PBP2_Bug_TTT"/>
    <property type="match status" value="1"/>
</dbReference>
<protein>
    <submittedName>
        <fullName evidence="3">C4-dicarboxylate ABC transporter</fullName>
    </submittedName>
</protein>
<organism evidence="3 4">
    <name type="scientific">Brenneria alni</name>
    <dbReference type="NCBI Taxonomy" id="71656"/>
    <lineage>
        <taxon>Bacteria</taxon>
        <taxon>Pseudomonadati</taxon>
        <taxon>Pseudomonadota</taxon>
        <taxon>Gammaproteobacteria</taxon>
        <taxon>Enterobacterales</taxon>
        <taxon>Pectobacteriaceae</taxon>
        <taxon>Brenneria</taxon>
    </lineage>
</organism>
<dbReference type="AlphaFoldDB" id="A0A421DK20"/>
<name>A0A421DK20_9GAMM</name>
<gene>
    <name evidence="3" type="ORF">BIY29_16810</name>
</gene>
<evidence type="ECO:0000313" key="4">
    <source>
        <dbReference type="Proteomes" id="UP000285648"/>
    </source>
</evidence>
<dbReference type="Proteomes" id="UP000285648">
    <property type="component" value="Unassembled WGS sequence"/>
</dbReference>
<dbReference type="InterPro" id="IPR005064">
    <property type="entry name" value="BUG"/>
</dbReference>
<evidence type="ECO:0000313" key="3">
    <source>
        <dbReference type="EMBL" id="RLM19435.1"/>
    </source>
</evidence>
<keyword evidence="2" id="KW-0732">Signal</keyword>
<proteinExistence type="inferred from homology"/>
<evidence type="ECO:0000256" key="1">
    <source>
        <dbReference type="ARBA" id="ARBA00006987"/>
    </source>
</evidence>
<accession>A0A421DK20</accession>
<comment type="caution">
    <text evidence="3">The sequence shown here is derived from an EMBL/GenBank/DDBJ whole genome shotgun (WGS) entry which is preliminary data.</text>
</comment>
<feature type="signal peptide" evidence="2">
    <location>
        <begin position="1"/>
        <end position="28"/>
    </location>
</feature>